<reference evidence="1 2" key="1">
    <citation type="submission" date="2023-08" db="EMBL/GenBank/DDBJ databases">
        <title>A Necator americanus chromosomal reference genome.</title>
        <authorList>
            <person name="Ilik V."/>
            <person name="Petrzelkova K.J."/>
            <person name="Pardy F."/>
            <person name="Fuh T."/>
            <person name="Niatou-Singa F.S."/>
            <person name="Gouil Q."/>
            <person name="Baker L."/>
            <person name="Ritchie M.E."/>
            <person name="Jex A.R."/>
            <person name="Gazzola D."/>
            <person name="Li H."/>
            <person name="Toshio Fujiwara R."/>
            <person name="Zhan B."/>
            <person name="Aroian R.V."/>
            <person name="Pafco B."/>
            <person name="Schwarz E.M."/>
        </authorList>
    </citation>
    <scope>NUCLEOTIDE SEQUENCE [LARGE SCALE GENOMIC DNA]</scope>
    <source>
        <strain evidence="1 2">Aroian</strain>
        <tissue evidence="1">Whole animal</tissue>
    </source>
</reference>
<accession>A0ABR1BLQ6</accession>
<evidence type="ECO:0000313" key="2">
    <source>
        <dbReference type="Proteomes" id="UP001303046"/>
    </source>
</evidence>
<protein>
    <submittedName>
        <fullName evidence="1">Uncharacterized protein</fullName>
    </submittedName>
</protein>
<organism evidence="1 2">
    <name type="scientific">Necator americanus</name>
    <name type="common">Human hookworm</name>
    <dbReference type="NCBI Taxonomy" id="51031"/>
    <lineage>
        <taxon>Eukaryota</taxon>
        <taxon>Metazoa</taxon>
        <taxon>Ecdysozoa</taxon>
        <taxon>Nematoda</taxon>
        <taxon>Chromadorea</taxon>
        <taxon>Rhabditida</taxon>
        <taxon>Rhabditina</taxon>
        <taxon>Rhabditomorpha</taxon>
        <taxon>Strongyloidea</taxon>
        <taxon>Ancylostomatidae</taxon>
        <taxon>Bunostominae</taxon>
        <taxon>Necator</taxon>
    </lineage>
</organism>
<dbReference type="EMBL" id="JAVFWL010000001">
    <property type="protein sequence ID" value="KAK6726260.1"/>
    <property type="molecule type" value="Genomic_DNA"/>
</dbReference>
<sequence>MSDIHVIGKYYESRSYNQSDIASSITNSSDELRKIYTTALEATPELNTETCVNMREKEITKPDCFTGVVQCNAIRESKKEVSVGERVVKTTPSEQVSLNYARASCRMIHEK</sequence>
<evidence type="ECO:0000313" key="1">
    <source>
        <dbReference type="EMBL" id="KAK6726260.1"/>
    </source>
</evidence>
<gene>
    <name evidence="1" type="primary">Necator_chrI.g652</name>
    <name evidence="1" type="ORF">RB195_004530</name>
</gene>
<dbReference type="Proteomes" id="UP001303046">
    <property type="component" value="Unassembled WGS sequence"/>
</dbReference>
<keyword evidence="2" id="KW-1185">Reference proteome</keyword>
<comment type="caution">
    <text evidence="1">The sequence shown here is derived from an EMBL/GenBank/DDBJ whole genome shotgun (WGS) entry which is preliminary data.</text>
</comment>
<name>A0ABR1BLQ6_NECAM</name>
<proteinExistence type="predicted"/>